<accession>A0A1M5AXU6</accession>
<keyword evidence="2" id="KW-0560">Oxidoreductase</keyword>
<dbReference type="PANTHER" id="PTHR43673:SF10">
    <property type="entry name" value="NADH DEHYDROGENASE_NAD(P)H NITROREDUCTASE XCC3605-RELATED"/>
    <property type="match status" value="1"/>
</dbReference>
<evidence type="ECO:0000313" key="5">
    <source>
        <dbReference type="Proteomes" id="UP000184404"/>
    </source>
</evidence>
<dbReference type="Pfam" id="PF00881">
    <property type="entry name" value="Nitroreductase"/>
    <property type="match status" value="1"/>
</dbReference>
<dbReference type="AlphaFoldDB" id="A0A1M5AXU6"/>
<dbReference type="InterPro" id="IPR029479">
    <property type="entry name" value="Nitroreductase"/>
</dbReference>
<dbReference type="Gene3D" id="3.40.109.10">
    <property type="entry name" value="NADH Oxidase"/>
    <property type="match status" value="1"/>
</dbReference>
<evidence type="ECO:0000313" key="4">
    <source>
        <dbReference type="EMBL" id="SHF35040.1"/>
    </source>
</evidence>
<dbReference type="RefSeq" id="WP_072936540.1">
    <property type="nucleotide sequence ID" value="NZ_FQUG01000015.1"/>
</dbReference>
<evidence type="ECO:0000259" key="3">
    <source>
        <dbReference type="Pfam" id="PF00881"/>
    </source>
</evidence>
<dbReference type="CDD" id="cd02062">
    <property type="entry name" value="Nitro_FMN_reductase"/>
    <property type="match status" value="1"/>
</dbReference>
<dbReference type="STRING" id="1123243.SAMN02745190_02456"/>
<gene>
    <name evidence="4" type="ORF">SAMN02745190_02456</name>
</gene>
<sequence length="191" mass="21045">MELDELYRTCRSVRRFEQRPVPEKVLHEMLEHARLVSCASNKLPLRYIVVKSPDMVAAMQPLMKWAALLPPEIGAPKEDELPTAFVVVIQAAGAGAFRDVDTGIAVSAMTMTAWKEGVGSCIMGSINVPKVRELLHIASADTPRLALALGYPKQTGYTVDVPVGADIKYYLDEQGCFVVPKYQMADIVRIV</sequence>
<dbReference type="PANTHER" id="PTHR43673">
    <property type="entry name" value="NAD(P)H NITROREDUCTASE YDGI-RELATED"/>
    <property type="match status" value="1"/>
</dbReference>
<organism evidence="4 5">
    <name type="scientific">Schwartzia succinivorans DSM 10502</name>
    <dbReference type="NCBI Taxonomy" id="1123243"/>
    <lineage>
        <taxon>Bacteria</taxon>
        <taxon>Bacillati</taxon>
        <taxon>Bacillota</taxon>
        <taxon>Negativicutes</taxon>
        <taxon>Selenomonadales</taxon>
        <taxon>Selenomonadaceae</taxon>
        <taxon>Schwartzia</taxon>
    </lineage>
</organism>
<dbReference type="GO" id="GO:0016491">
    <property type="term" value="F:oxidoreductase activity"/>
    <property type="evidence" value="ECO:0007669"/>
    <property type="project" value="UniProtKB-KW"/>
</dbReference>
<dbReference type="Proteomes" id="UP000184404">
    <property type="component" value="Unassembled WGS sequence"/>
</dbReference>
<evidence type="ECO:0000256" key="1">
    <source>
        <dbReference type="ARBA" id="ARBA00007118"/>
    </source>
</evidence>
<dbReference type="SUPFAM" id="SSF55469">
    <property type="entry name" value="FMN-dependent nitroreductase-like"/>
    <property type="match status" value="1"/>
</dbReference>
<dbReference type="InterPro" id="IPR000415">
    <property type="entry name" value="Nitroreductase-like"/>
</dbReference>
<feature type="domain" description="Nitroreductase" evidence="3">
    <location>
        <begin position="11"/>
        <end position="151"/>
    </location>
</feature>
<protein>
    <submittedName>
        <fullName evidence="4">Nitroreductase</fullName>
    </submittedName>
</protein>
<dbReference type="EMBL" id="FQUG01000015">
    <property type="protein sequence ID" value="SHF35040.1"/>
    <property type="molecule type" value="Genomic_DNA"/>
</dbReference>
<evidence type="ECO:0000256" key="2">
    <source>
        <dbReference type="ARBA" id="ARBA00023002"/>
    </source>
</evidence>
<keyword evidence="5" id="KW-1185">Reference proteome</keyword>
<name>A0A1M5AXU6_9FIRM</name>
<proteinExistence type="inferred from homology"/>
<dbReference type="OrthoDB" id="9804207at2"/>
<comment type="similarity">
    <text evidence="1">Belongs to the nitroreductase family.</text>
</comment>
<reference evidence="4 5" key="1">
    <citation type="submission" date="2016-11" db="EMBL/GenBank/DDBJ databases">
        <authorList>
            <person name="Jaros S."/>
            <person name="Januszkiewicz K."/>
            <person name="Wedrychowicz H."/>
        </authorList>
    </citation>
    <scope>NUCLEOTIDE SEQUENCE [LARGE SCALE GENOMIC DNA]</scope>
    <source>
        <strain evidence="4 5">DSM 10502</strain>
    </source>
</reference>